<feature type="compositionally biased region" description="Low complexity" evidence="1">
    <location>
        <begin position="230"/>
        <end position="240"/>
    </location>
</feature>
<feature type="compositionally biased region" description="Low complexity" evidence="1">
    <location>
        <begin position="269"/>
        <end position="298"/>
    </location>
</feature>
<comment type="caution">
    <text evidence="3">The sequence shown here is derived from an EMBL/GenBank/DDBJ whole genome shotgun (WGS) entry which is preliminary data.</text>
</comment>
<feature type="compositionally biased region" description="Low complexity" evidence="1">
    <location>
        <begin position="206"/>
        <end position="215"/>
    </location>
</feature>
<dbReference type="STRING" id="76728.AQ490_24250"/>
<dbReference type="EMBL" id="LLZU01000020">
    <property type="protein sequence ID" value="KRV48649.1"/>
    <property type="molecule type" value="Genomic_DNA"/>
</dbReference>
<evidence type="ECO:0008006" key="5">
    <source>
        <dbReference type="Google" id="ProtNLM"/>
    </source>
</evidence>
<feature type="compositionally biased region" description="Gly residues" evidence="1">
    <location>
        <begin position="216"/>
        <end position="229"/>
    </location>
</feature>
<evidence type="ECO:0000313" key="3">
    <source>
        <dbReference type="EMBL" id="KRV48649.1"/>
    </source>
</evidence>
<dbReference type="eggNOG" id="COG1657">
    <property type="taxonomic scope" value="Bacteria"/>
</dbReference>
<dbReference type="OrthoDB" id="4401005at2"/>
<feature type="region of interest" description="Disordered" evidence="1">
    <location>
        <begin position="142"/>
        <end position="320"/>
    </location>
</feature>
<sequence>MAAPTLALTTAFGLLVAASSLALGPSPAEAVDTSRGLPGFCPDSNGVTVVVDFRELGGTTIVRCAVGHQDTGLAALKAAGIQVTGTNRWGESFVCRLENKPGPDSEPCIDTPPADAYWSYWHAANGGSWTYSQFGATNRTPQDGGFEGWSFSLNHDAGEAPAPRVAPRRPTPQPGGSSGGDTGGSTGGTGTSTTSGGGSGGGSGGDAPPATDPGGTAAGGTTAGPGGTSTGPSGTSGTTPDRGDRPRDRHGAGERQPNGGRGTDRKSGAPRPSASRPTPSGSAASAPAGPGASVTPTGSADWTGGEDTTTVQAARDSGVPTGTVVGAGAAAVLAGAAGVTAWRRRTASRVGEPR</sequence>
<feature type="chain" id="PRO_5006670613" description="Flagellar hook-length control protein FliK" evidence="2">
    <location>
        <begin position="31"/>
        <end position="354"/>
    </location>
</feature>
<keyword evidence="2" id="KW-0732">Signal</keyword>
<dbReference type="RefSeq" id="WP_018383890.1">
    <property type="nucleotide sequence ID" value="NZ_LLZU01000020.1"/>
</dbReference>
<protein>
    <recommendedName>
        <fullName evidence="5">Flagellar hook-length control protein FliK</fullName>
    </recommendedName>
</protein>
<keyword evidence="4" id="KW-1185">Reference proteome</keyword>
<name>A0A0T6LRU3_WENVI</name>
<feature type="signal peptide" evidence="2">
    <location>
        <begin position="1"/>
        <end position="30"/>
    </location>
</feature>
<reference evidence="3 4" key="1">
    <citation type="submission" date="2015-10" db="EMBL/GenBank/DDBJ databases">
        <title>Draft genome sequence of pyrrolomycin-producing Streptomyces vitaminophilus.</title>
        <authorList>
            <person name="Graham D.E."/>
            <person name="Mahan K.M."/>
            <person name="Klingeman D.M."/>
            <person name="Hettich R.L."/>
            <person name="Parry R.J."/>
        </authorList>
    </citation>
    <scope>NUCLEOTIDE SEQUENCE [LARGE SCALE GENOMIC DNA]</scope>
    <source>
        <strain evidence="3 4">ATCC 31673</strain>
    </source>
</reference>
<dbReference type="AlphaFoldDB" id="A0A0T6LRU3"/>
<feature type="compositionally biased region" description="Gly residues" evidence="1">
    <location>
        <begin position="176"/>
        <end position="205"/>
    </location>
</feature>
<evidence type="ECO:0000313" key="4">
    <source>
        <dbReference type="Proteomes" id="UP000050867"/>
    </source>
</evidence>
<gene>
    <name evidence="3" type="ORF">AQ490_24250</name>
</gene>
<evidence type="ECO:0000256" key="2">
    <source>
        <dbReference type="SAM" id="SignalP"/>
    </source>
</evidence>
<accession>A0A0T6LRU3</accession>
<feature type="compositionally biased region" description="Basic and acidic residues" evidence="1">
    <location>
        <begin position="241"/>
        <end position="253"/>
    </location>
</feature>
<proteinExistence type="predicted"/>
<dbReference type="Proteomes" id="UP000050867">
    <property type="component" value="Unassembled WGS sequence"/>
</dbReference>
<evidence type="ECO:0000256" key="1">
    <source>
        <dbReference type="SAM" id="MobiDB-lite"/>
    </source>
</evidence>
<organism evidence="3 4">
    <name type="scientific">Wenjunlia vitaminophila</name>
    <name type="common">Streptomyces vitaminophilus</name>
    <dbReference type="NCBI Taxonomy" id="76728"/>
    <lineage>
        <taxon>Bacteria</taxon>
        <taxon>Bacillati</taxon>
        <taxon>Actinomycetota</taxon>
        <taxon>Actinomycetes</taxon>
        <taxon>Kitasatosporales</taxon>
        <taxon>Streptomycetaceae</taxon>
        <taxon>Wenjunlia</taxon>
    </lineage>
</organism>